<dbReference type="Proteomes" id="UP000324585">
    <property type="component" value="Unassembled WGS sequence"/>
</dbReference>
<keyword evidence="3" id="KW-0050">Antiport</keyword>
<evidence type="ECO:0000256" key="1">
    <source>
        <dbReference type="ARBA" id="ARBA00004651"/>
    </source>
</evidence>
<keyword evidence="9 12" id="KW-0472">Membrane</keyword>
<evidence type="ECO:0000256" key="10">
    <source>
        <dbReference type="ARBA" id="ARBA00023201"/>
    </source>
</evidence>
<dbReference type="AlphaFoldDB" id="A0A5J4Z3J0"/>
<keyword evidence="2" id="KW-0813">Transport</keyword>
<evidence type="ECO:0000313" key="15">
    <source>
        <dbReference type="Proteomes" id="UP000324585"/>
    </source>
</evidence>
<sequence length="600" mass="65290">MNYMGIFEMVTMLLTVTVTVRCINWHYIRLPASVMMALSAIIASLLLLVLARLQVPWPAYSTVAEIRIFLTNGFPDILMRFLLGYLLFASAIEVDLRALRRVTATAVALGLISTLVSTLLIGLLTYCLLRAVSPLPMTYCLLFGAIVSPTDPVAVASILNDKPDLIPVSTRYFVMSEALFNDAVGIVLFSGLLQIVTYSEMSWTDHAFAIASLFLQECLGGVLLGLFLGYLAYLLIQSVEEAVLEITISVVLVANIQVLCNLMGVSAPLASVVAGLLMGNHGVAYSFSTDGRNGFYQLWRFIDETLNSLLFFAIGLMTVAMDRADSDLAGISILQIAYAAVGIIPISLFSRAISVACSLLSVVAIEKTIGRRLRHPKSQYKIGTILLLTWAGLRGGLAIALTLLVGSQFLEARQSALLFIMTYSLVVWSVIGQGIFFETACTLIQEASFMLYQPLLGETATGSKSFMGRDNGERSADRKRFITDMARSANLIYSDQADENMRGIAYQDSDDEGENEKGDPHDMGHWDSSSSMIFTRGEQLAPMPRLDEMMSLIGNTFAKSRVSQVPRNPQTSAAAEAGSEITPASAPACVEGFLLSEAKR</sequence>
<dbReference type="OMA" id="RWINEYI"/>
<comment type="subcellular location">
    <subcellularLocation>
        <location evidence="1">Cell membrane</location>
        <topology evidence="1">Multi-pass membrane protein</topology>
    </subcellularLocation>
</comment>
<dbReference type="GO" id="GO:0051453">
    <property type="term" value="P:regulation of intracellular pH"/>
    <property type="evidence" value="ECO:0007669"/>
    <property type="project" value="TreeGrafter"/>
</dbReference>
<dbReference type="GO" id="GO:0015386">
    <property type="term" value="F:potassium:proton antiporter activity"/>
    <property type="evidence" value="ECO:0007669"/>
    <property type="project" value="TreeGrafter"/>
</dbReference>
<keyword evidence="6 12" id="KW-1133">Transmembrane helix</keyword>
<dbReference type="EMBL" id="VRMN01000001">
    <property type="protein sequence ID" value="KAA8498176.1"/>
    <property type="molecule type" value="Genomic_DNA"/>
</dbReference>
<proteinExistence type="predicted"/>
<evidence type="ECO:0000256" key="4">
    <source>
        <dbReference type="ARBA" id="ARBA00022475"/>
    </source>
</evidence>
<dbReference type="PANTHER" id="PTHR10110:SF195">
    <property type="entry name" value="NA(+)_H(+) ANTIPORTER NHAS2"/>
    <property type="match status" value="1"/>
</dbReference>
<protein>
    <submittedName>
        <fullName evidence="14">Na(+)/H(+) antiporter NhaP</fullName>
    </submittedName>
</protein>
<feature type="transmembrane region" description="Helical" evidence="12">
    <location>
        <begin position="179"/>
        <end position="196"/>
    </location>
</feature>
<feature type="domain" description="Cation/H+ exchanger transmembrane" evidence="13">
    <location>
        <begin position="17"/>
        <end position="437"/>
    </location>
</feature>
<organism evidence="14 15">
    <name type="scientific">Porphyridium purpureum</name>
    <name type="common">Red alga</name>
    <name type="synonym">Porphyridium cruentum</name>
    <dbReference type="NCBI Taxonomy" id="35688"/>
    <lineage>
        <taxon>Eukaryota</taxon>
        <taxon>Rhodophyta</taxon>
        <taxon>Bangiophyceae</taxon>
        <taxon>Porphyridiales</taxon>
        <taxon>Porphyridiaceae</taxon>
        <taxon>Porphyridium</taxon>
    </lineage>
</organism>
<dbReference type="Pfam" id="PF00999">
    <property type="entry name" value="Na_H_Exchanger"/>
    <property type="match status" value="1"/>
</dbReference>
<feature type="transmembrane region" description="Helical" evidence="12">
    <location>
        <begin position="336"/>
        <end position="365"/>
    </location>
</feature>
<feature type="transmembrane region" description="Helical" evidence="12">
    <location>
        <begin position="74"/>
        <end position="92"/>
    </location>
</feature>
<keyword evidence="10" id="KW-0739">Sodium transport</keyword>
<feature type="transmembrane region" description="Helical" evidence="12">
    <location>
        <begin position="385"/>
        <end position="405"/>
    </location>
</feature>
<evidence type="ECO:0000256" key="12">
    <source>
        <dbReference type="SAM" id="Phobius"/>
    </source>
</evidence>
<evidence type="ECO:0000256" key="11">
    <source>
        <dbReference type="SAM" id="MobiDB-lite"/>
    </source>
</evidence>
<dbReference type="GO" id="GO:0005886">
    <property type="term" value="C:plasma membrane"/>
    <property type="evidence" value="ECO:0007669"/>
    <property type="project" value="UniProtKB-SubCell"/>
</dbReference>
<name>A0A5J4Z3J0_PORPP</name>
<keyword evidence="8" id="KW-0406">Ion transport</keyword>
<feature type="region of interest" description="Disordered" evidence="11">
    <location>
        <begin position="561"/>
        <end position="583"/>
    </location>
</feature>
<evidence type="ECO:0000256" key="2">
    <source>
        <dbReference type="ARBA" id="ARBA00022448"/>
    </source>
</evidence>
<evidence type="ECO:0000256" key="9">
    <source>
        <dbReference type="ARBA" id="ARBA00023136"/>
    </source>
</evidence>
<keyword evidence="7" id="KW-0915">Sodium</keyword>
<feature type="transmembrane region" description="Helical" evidence="12">
    <location>
        <begin position="269"/>
        <end position="288"/>
    </location>
</feature>
<dbReference type="PANTHER" id="PTHR10110">
    <property type="entry name" value="SODIUM/HYDROGEN EXCHANGER"/>
    <property type="match status" value="1"/>
</dbReference>
<feature type="compositionally biased region" description="Polar residues" evidence="11">
    <location>
        <begin position="561"/>
        <end position="573"/>
    </location>
</feature>
<evidence type="ECO:0000256" key="3">
    <source>
        <dbReference type="ARBA" id="ARBA00022449"/>
    </source>
</evidence>
<dbReference type="GO" id="GO:0015385">
    <property type="term" value="F:sodium:proton antiporter activity"/>
    <property type="evidence" value="ECO:0007669"/>
    <property type="project" value="InterPro"/>
</dbReference>
<feature type="transmembrane region" description="Helical" evidence="12">
    <location>
        <begin position="308"/>
        <end position="324"/>
    </location>
</feature>
<evidence type="ECO:0000256" key="5">
    <source>
        <dbReference type="ARBA" id="ARBA00022692"/>
    </source>
</evidence>
<feature type="transmembrane region" description="Helical" evidence="12">
    <location>
        <begin position="141"/>
        <end position="159"/>
    </location>
</feature>
<feature type="region of interest" description="Disordered" evidence="11">
    <location>
        <begin position="508"/>
        <end position="527"/>
    </location>
</feature>
<keyword evidence="15" id="KW-1185">Reference proteome</keyword>
<evidence type="ECO:0000256" key="6">
    <source>
        <dbReference type="ARBA" id="ARBA00022989"/>
    </source>
</evidence>
<dbReference type="Gene3D" id="6.10.140.1330">
    <property type="match status" value="1"/>
</dbReference>
<dbReference type="InterPro" id="IPR006153">
    <property type="entry name" value="Cation/H_exchanger_TM"/>
</dbReference>
<dbReference type="InterPro" id="IPR018422">
    <property type="entry name" value="Cation/H_exchanger_CPA1"/>
</dbReference>
<reference evidence="15" key="1">
    <citation type="journal article" date="2019" name="Nat. Commun.">
        <title>Expansion of phycobilisome linker gene families in mesophilic red algae.</title>
        <authorList>
            <person name="Lee J."/>
            <person name="Kim D."/>
            <person name="Bhattacharya D."/>
            <person name="Yoon H.S."/>
        </authorList>
    </citation>
    <scope>NUCLEOTIDE SEQUENCE [LARGE SCALE GENOMIC DNA]</scope>
    <source>
        <strain evidence="15">CCMP 1328</strain>
    </source>
</reference>
<keyword evidence="4" id="KW-1003">Cell membrane</keyword>
<evidence type="ECO:0000259" key="13">
    <source>
        <dbReference type="Pfam" id="PF00999"/>
    </source>
</evidence>
<gene>
    <name evidence="14" type="ORF">FVE85_5761</name>
</gene>
<dbReference type="GO" id="GO:0098719">
    <property type="term" value="P:sodium ion import across plasma membrane"/>
    <property type="evidence" value="ECO:0007669"/>
    <property type="project" value="TreeGrafter"/>
</dbReference>
<feature type="transmembrane region" description="Helical" evidence="12">
    <location>
        <begin position="242"/>
        <end position="262"/>
    </location>
</feature>
<feature type="transmembrane region" description="Helical" evidence="12">
    <location>
        <begin position="104"/>
        <end position="129"/>
    </location>
</feature>
<feature type="transmembrane region" description="Helical" evidence="12">
    <location>
        <begin position="32"/>
        <end position="53"/>
    </location>
</feature>
<evidence type="ECO:0000313" key="14">
    <source>
        <dbReference type="EMBL" id="KAA8498176.1"/>
    </source>
</evidence>
<feature type="transmembrane region" description="Helical" evidence="12">
    <location>
        <begin position="417"/>
        <end position="437"/>
    </location>
</feature>
<feature type="compositionally biased region" description="Basic and acidic residues" evidence="11">
    <location>
        <begin position="515"/>
        <end position="525"/>
    </location>
</feature>
<evidence type="ECO:0000256" key="8">
    <source>
        <dbReference type="ARBA" id="ARBA00023065"/>
    </source>
</evidence>
<dbReference type="OrthoDB" id="196264at2759"/>
<evidence type="ECO:0000256" key="7">
    <source>
        <dbReference type="ARBA" id="ARBA00023053"/>
    </source>
</evidence>
<keyword evidence="5 12" id="KW-0812">Transmembrane</keyword>
<feature type="transmembrane region" description="Helical" evidence="12">
    <location>
        <begin position="208"/>
        <end position="236"/>
    </location>
</feature>
<accession>A0A5J4Z3J0</accession>
<comment type="caution">
    <text evidence="14">The sequence shown here is derived from an EMBL/GenBank/DDBJ whole genome shotgun (WGS) entry which is preliminary data.</text>
</comment>